<dbReference type="PANTHER" id="PTHR46002">
    <property type="entry name" value="EG:114D9.1 PROTEIN-RELATED"/>
    <property type="match status" value="1"/>
</dbReference>
<dbReference type="GO" id="GO:0005509">
    <property type="term" value="F:calcium ion binding"/>
    <property type="evidence" value="ECO:0007669"/>
    <property type="project" value="InterPro"/>
</dbReference>
<keyword evidence="13" id="KW-0472">Membrane</keyword>
<dbReference type="InterPro" id="IPR011992">
    <property type="entry name" value="EF-hand-dom_pair"/>
</dbReference>
<evidence type="ECO:0000256" key="7">
    <source>
        <dbReference type="ARBA" id="ARBA00022553"/>
    </source>
</evidence>
<evidence type="ECO:0000256" key="1">
    <source>
        <dbReference type="ARBA" id="ARBA00004123"/>
    </source>
</evidence>
<reference evidence="18" key="1">
    <citation type="submission" date="2016-12" db="EMBL/GenBank/DDBJ databases">
        <title>An insight into the sialome and mialome of the sand fly, Nyssomyia neivai.</title>
        <authorList>
            <person name="Sebastian V."/>
            <person name="Goulart T.M."/>
            <person name="Oliveira W."/>
            <person name="Calvo E."/>
            <person name="Oliveira L.F."/>
            <person name="Pinto M.C."/>
            <person name="Rosselino A.M."/>
            <person name="Ribeiro J.M."/>
        </authorList>
    </citation>
    <scope>NUCLEOTIDE SEQUENCE</scope>
</reference>
<evidence type="ECO:0000256" key="5">
    <source>
        <dbReference type="ARBA" id="ARBA00022475"/>
    </source>
</evidence>
<evidence type="ECO:0000256" key="16">
    <source>
        <dbReference type="ARBA" id="ARBA00038164"/>
    </source>
</evidence>
<evidence type="ECO:0000256" key="6">
    <source>
        <dbReference type="ARBA" id="ARBA00022490"/>
    </source>
</evidence>
<evidence type="ECO:0000256" key="10">
    <source>
        <dbReference type="ARBA" id="ARBA00022737"/>
    </source>
</evidence>
<keyword evidence="7" id="KW-0597">Phosphoprotein</keyword>
<comment type="similarity">
    <text evidence="16">Belongs to the calcineurin regulatory subunit family. CHP subfamily.</text>
</comment>
<evidence type="ECO:0000313" key="18">
    <source>
        <dbReference type="EMBL" id="JAV07266.1"/>
    </source>
</evidence>
<evidence type="ECO:0000256" key="15">
    <source>
        <dbReference type="ARBA" id="ARBA00023288"/>
    </source>
</evidence>
<dbReference type="EMBL" id="GFDF01006818">
    <property type="protein sequence ID" value="JAV07266.1"/>
    <property type="molecule type" value="Transcribed_RNA"/>
</dbReference>
<evidence type="ECO:0000256" key="3">
    <source>
        <dbReference type="ARBA" id="ARBA00004496"/>
    </source>
</evidence>
<dbReference type="SUPFAM" id="SSF47473">
    <property type="entry name" value="EF-hand"/>
    <property type="match status" value="1"/>
</dbReference>
<dbReference type="PROSITE" id="PS50222">
    <property type="entry name" value="EF_HAND_2"/>
    <property type="match status" value="1"/>
</dbReference>
<evidence type="ECO:0000256" key="13">
    <source>
        <dbReference type="ARBA" id="ARBA00023136"/>
    </source>
</evidence>
<keyword evidence="6" id="KW-0963">Cytoplasm</keyword>
<dbReference type="InterPro" id="IPR018247">
    <property type="entry name" value="EF_Hand_1_Ca_BS"/>
</dbReference>
<dbReference type="GO" id="GO:0015031">
    <property type="term" value="P:protein transport"/>
    <property type="evidence" value="ECO:0007669"/>
    <property type="project" value="UniProtKB-KW"/>
</dbReference>
<evidence type="ECO:0000256" key="4">
    <source>
        <dbReference type="ARBA" id="ARBA00022448"/>
    </source>
</evidence>
<evidence type="ECO:0000256" key="8">
    <source>
        <dbReference type="ARBA" id="ARBA00022707"/>
    </source>
</evidence>
<keyword evidence="14" id="KW-0539">Nucleus</keyword>
<feature type="domain" description="EF-hand" evidence="17">
    <location>
        <begin position="104"/>
        <end position="139"/>
    </location>
</feature>
<accession>A0A1L8DLD3</accession>
<dbReference type="PROSITE" id="PS00018">
    <property type="entry name" value="EF_HAND_1"/>
    <property type="match status" value="1"/>
</dbReference>
<dbReference type="GO" id="GO:0005886">
    <property type="term" value="C:plasma membrane"/>
    <property type="evidence" value="ECO:0007669"/>
    <property type="project" value="UniProtKB-SubCell"/>
</dbReference>
<dbReference type="AlphaFoldDB" id="A0A1L8DLD3"/>
<evidence type="ECO:0000256" key="9">
    <source>
        <dbReference type="ARBA" id="ARBA00022723"/>
    </source>
</evidence>
<organism evidence="18">
    <name type="scientific">Nyssomyia neivai</name>
    <dbReference type="NCBI Taxonomy" id="330878"/>
    <lineage>
        <taxon>Eukaryota</taxon>
        <taxon>Metazoa</taxon>
        <taxon>Ecdysozoa</taxon>
        <taxon>Arthropoda</taxon>
        <taxon>Hexapoda</taxon>
        <taxon>Insecta</taxon>
        <taxon>Pterygota</taxon>
        <taxon>Neoptera</taxon>
        <taxon>Endopterygota</taxon>
        <taxon>Diptera</taxon>
        <taxon>Nematocera</taxon>
        <taxon>Psychodoidea</taxon>
        <taxon>Psychodidae</taxon>
        <taxon>Nyssomyia</taxon>
    </lineage>
</organism>
<dbReference type="Gene3D" id="1.10.238.10">
    <property type="entry name" value="EF-hand"/>
    <property type="match status" value="1"/>
</dbReference>
<dbReference type="InterPro" id="IPR002048">
    <property type="entry name" value="EF_hand_dom"/>
</dbReference>
<evidence type="ECO:0000256" key="11">
    <source>
        <dbReference type="ARBA" id="ARBA00022837"/>
    </source>
</evidence>
<proteinExistence type="inferred from homology"/>
<evidence type="ECO:0000256" key="12">
    <source>
        <dbReference type="ARBA" id="ARBA00022927"/>
    </source>
</evidence>
<dbReference type="GO" id="GO:0005737">
    <property type="term" value="C:cytoplasm"/>
    <property type="evidence" value="ECO:0007669"/>
    <property type="project" value="UniProtKB-SubCell"/>
</dbReference>
<dbReference type="Pfam" id="PF13499">
    <property type="entry name" value="EF-hand_7"/>
    <property type="match status" value="1"/>
</dbReference>
<evidence type="ECO:0000256" key="2">
    <source>
        <dbReference type="ARBA" id="ARBA00004236"/>
    </source>
</evidence>
<keyword evidence="8" id="KW-0519">Myristate</keyword>
<keyword evidence="15" id="KW-0449">Lipoprotein</keyword>
<keyword evidence="12" id="KW-0653">Protein transport</keyword>
<evidence type="ECO:0000256" key="14">
    <source>
        <dbReference type="ARBA" id="ARBA00023242"/>
    </source>
</evidence>
<comment type="subcellular location">
    <subcellularLocation>
        <location evidence="2">Cell membrane</location>
    </subcellularLocation>
    <subcellularLocation>
        <location evidence="3">Cytoplasm</location>
    </subcellularLocation>
    <subcellularLocation>
        <location evidence="1">Nucleus</location>
    </subcellularLocation>
</comment>
<keyword evidence="9" id="KW-0479">Metal-binding</keyword>
<dbReference type="GO" id="GO:0005634">
    <property type="term" value="C:nucleus"/>
    <property type="evidence" value="ECO:0007669"/>
    <property type="project" value="UniProtKB-SubCell"/>
</dbReference>
<dbReference type="InterPro" id="IPR051875">
    <property type="entry name" value="Calcineurin_B_homologous"/>
</dbReference>
<keyword evidence="11" id="KW-0106">Calcium</keyword>
<keyword evidence="5" id="KW-1003">Cell membrane</keyword>
<keyword evidence="10" id="KW-0677">Repeat</keyword>
<protein>
    <submittedName>
        <fullName evidence="18">Putative ca2+/calmodulin-dependent protein phosphatase calcineurin subunit b</fullName>
    </submittedName>
</protein>
<evidence type="ECO:0000259" key="17">
    <source>
        <dbReference type="PROSITE" id="PS50222"/>
    </source>
</evidence>
<keyword evidence="4" id="KW-0813">Transport</keyword>
<dbReference type="SMART" id="SM00054">
    <property type="entry name" value="EFh"/>
    <property type="match status" value="1"/>
</dbReference>
<sequence length="167" mass="19402">MGNKSSLILRPEDIREIQEETGFTPNQIERLFSRFTSLDRSDCGTLSREDFLRIPELAINPICDRIVHAFFAESRADDRVNFRQFMSVLARFRPPKANKIKLNSREDKLRFAFKMYDLDDDDVISREELVSILQMMVGENIEQDQLNSIVERTIVEADRSGRGSNNI</sequence>
<name>A0A1L8DLD3_9DIPT</name>